<gene>
    <name evidence="2" type="ORF">A8990_12963</name>
</gene>
<comment type="caution">
    <text evidence="2">The sequence shown here is derived from an EMBL/GenBank/DDBJ whole genome shotgun (WGS) entry which is preliminary data.</text>
</comment>
<dbReference type="InterPro" id="IPR006059">
    <property type="entry name" value="SBP"/>
</dbReference>
<proteinExistence type="predicted"/>
<dbReference type="Pfam" id="PF01547">
    <property type="entry name" value="SBP_bac_1"/>
    <property type="match status" value="1"/>
</dbReference>
<evidence type="ECO:0000256" key="1">
    <source>
        <dbReference type="SAM" id="MobiDB-lite"/>
    </source>
</evidence>
<feature type="compositionally biased region" description="Low complexity" evidence="1">
    <location>
        <begin position="69"/>
        <end position="87"/>
    </location>
</feature>
<organism evidence="2 3">
    <name type="scientific">Paenibacillus taihuensis</name>
    <dbReference type="NCBI Taxonomy" id="1156355"/>
    <lineage>
        <taxon>Bacteria</taxon>
        <taxon>Bacillati</taxon>
        <taxon>Bacillota</taxon>
        <taxon>Bacilli</taxon>
        <taxon>Bacillales</taxon>
        <taxon>Paenibacillaceae</taxon>
        <taxon>Paenibacillus</taxon>
    </lineage>
</organism>
<dbReference type="SUPFAM" id="SSF53850">
    <property type="entry name" value="Periplasmic binding protein-like II"/>
    <property type="match status" value="1"/>
</dbReference>
<keyword evidence="3" id="KW-1185">Reference proteome</keyword>
<protein>
    <submittedName>
        <fullName evidence="2">ABC-type glycerol-3-phosphate transport system substrate-binding protein</fullName>
    </submittedName>
</protein>
<name>A0A3D9QXB8_9BACL</name>
<dbReference type="AlphaFoldDB" id="A0A3D9QXB8"/>
<dbReference type="Gene3D" id="3.40.190.10">
    <property type="entry name" value="Periplasmic binding protein-like II"/>
    <property type="match status" value="1"/>
</dbReference>
<evidence type="ECO:0000313" key="3">
    <source>
        <dbReference type="Proteomes" id="UP000256304"/>
    </source>
</evidence>
<dbReference type="Gene3D" id="2.60.120.260">
    <property type="entry name" value="Galactose-binding domain-like"/>
    <property type="match status" value="2"/>
</dbReference>
<reference evidence="2 3" key="1">
    <citation type="submission" date="2018-08" db="EMBL/GenBank/DDBJ databases">
        <title>Genomic Encyclopedia of Type Strains, Phase III (KMG-III): the genomes of soil and plant-associated and newly described type strains.</title>
        <authorList>
            <person name="Whitman W."/>
        </authorList>
    </citation>
    <scope>NUCLEOTIDE SEQUENCE [LARGE SCALE GENOMIC DNA]</scope>
    <source>
        <strain evidence="2 3">CGMCC 1.10966</strain>
    </source>
</reference>
<dbReference type="PANTHER" id="PTHR43649">
    <property type="entry name" value="ARABINOSE-BINDING PROTEIN-RELATED"/>
    <property type="match status" value="1"/>
</dbReference>
<dbReference type="Proteomes" id="UP000256304">
    <property type="component" value="Unassembled WGS sequence"/>
</dbReference>
<dbReference type="InterPro" id="IPR050490">
    <property type="entry name" value="Bact_solute-bd_prot1"/>
</dbReference>
<dbReference type="PANTHER" id="PTHR43649:SF27">
    <property type="entry name" value="EXTRACELLULAR SOLUTE-BINDING PROTEIN FAMILY 1"/>
    <property type="match status" value="1"/>
</dbReference>
<dbReference type="EMBL" id="QTTN01000029">
    <property type="protein sequence ID" value="REE70578.1"/>
    <property type="molecule type" value="Genomic_DNA"/>
</dbReference>
<accession>A0A3D9QXB8</accession>
<feature type="region of interest" description="Disordered" evidence="1">
    <location>
        <begin position="44"/>
        <end position="63"/>
    </location>
</feature>
<sequence>MFYWGEIMKFKPLLAILTLLSLVTAAVVTPVSIEGHSVTVAAEGTAPDNKANDNDDVLGNLFGGDGGKSESISSGGSSATESDNAAAADEEEDTPVKKVTEDTYRDVLKAWNDKGIKDVQSGDIVIHPNQFTAVGGEVELTSDSKGYDEPVFVWNEDVQAIELNVNAPQEGLYQINFDYYSTSDKIIPIERAIEVNGSYPFFEARRFVLYKLWTDENAQFDRDGLGNEVPASQKQIKQWQTAPIRDASYFNAEPLRFHLKQGMNTIKLNNLREAALFGRIVISAPEVLPKYEQYKQEHQLPKAGKTLITVEAEHPQTKSQPSIRAIASGDATVAPHVSGKIRLNTLGGETIATSGDPDENEQAWQAGGQRATWKVKVDKAGSYQLAFKYLQTGKTSMPVYRTLMIDGRVPFQEANEYAFPYTEDWRNEVLSDQAGKPYQFNLTAGEHEISLTADAAPYGPVIEEIKKVMWDINTLALEIKMATGNTMDTNRDWDISKQMPDLAAKLQGFAATLRKQYEALKVLAGSNPDQASNLLVAAETLERLAKEPDKIPYQFNRLSEGSGSVLQTLGVINTKLPNQPIQLDRFYIYQDSKLPSEKVGFFKSLWNSIAAFFKSFTTDYSQVSADDKDSLQIWVNRSRQNVMQMQQLINQEFTKKTGIKVTLSIMPDEGKLVLASAAGNAPDAALGVSNYIPFRLAARGALEDMNHFQGFDEVEKRFSPGALVPVTFDNKLYALPETQSFWVMFYRKDILDALNIPVPDTMDEVKQILPELQRFGMNFYLPLSQTGGFKPYNNTVPFIYQHGGKLYTDDGLKSAIDQDEALAGLKEMTDMFSVYSVPLQVPSFYNQFRDGSLPIGIADATTYIQLTAAAPEIAGWWKIAPYPGVKGKDGVVNRTAPGTGATAIMFNSSKKKDKTWQFLQWWTSEKTQVRFGNDLEAIYGPTYKWNTANVEAFSQLSWPKEDIEVIQEQWKWLWDIPRYFGDYMVEREISDAWNKVVFDGFNARRAMEDAVINGNREIKKQLTDFGYLKNGKVVKPLHVPIMPNMEDMAKEGEQK</sequence>
<feature type="region of interest" description="Disordered" evidence="1">
    <location>
        <begin position="68"/>
        <end position="99"/>
    </location>
</feature>
<evidence type="ECO:0000313" key="2">
    <source>
        <dbReference type="EMBL" id="REE70578.1"/>
    </source>
</evidence>